<accession>A0A6A5YY39</accession>
<evidence type="ECO:0000313" key="3">
    <source>
        <dbReference type="EMBL" id="KAF2111041.1"/>
    </source>
</evidence>
<protein>
    <recommendedName>
        <fullName evidence="5">Methyltransferase</fullName>
    </recommendedName>
</protein>
<proteinExistence type="inferred from homology"/>
<dbReference type="PANTHER" id="PTHR34598:SF3">
    <property type="entry name" value="OXIDOREDUCTASE AN1597"/>
    <property type="match status" value="1"/>
</dbReference>
<evidence type="ECO:0008006" key="5">
    <source>
        <dbReference type="Google" id="ProtNLM"/>
    </source>
</evidence>
<evidence type="ECO:0000256" key="1">
    <source>
        <dbReference type="ARBA" id="ARBA00023002"/>
    </source>
</evidence>
<comment type="similarity">
    <text evidence="2">Belongs to the asaB hydroxylase/desaturase family.</text>
</comment>
<dbReference type="Proteomes" id="UP000799770">
    <property type="component" value="Unassembled WGS sequence"/>
</dbReference>
<dbReference type="AlphaFoldDB" id="A0A6A5YY39"/>
<dbReference type="NCBIfam" id="NF041278">
    <property type="entry name" value="CmcJ_NvfI_EfuI"/>
    <property type="match status" value="1"/>
</dbReference>
<dbReference type="InterPro" id="IPR044053">
    <property type="entry name" value="AsaB-like"/>
</dbReference>
<reference evidence="3" key="1">
    <citation type="journal article" date="2020" name="Stud. Mycol.">
        <title>101 Dothideomycetes genomes: a test case for predicting lifestyles and emergence of pathogens.</title>
        <authorList>
            <person name="Haridas S."/>
            <person name="Albert R."/>
            <person name="Binder M."/>
            <person name="Bloem J."/>
            <person name="Labutti K."/>
            <person name="Salamov A."/>
            <person name="Andreopoulos B."/>
            <person name="Baker S."/>
            <person name="Barry K."/>
            <person name="Bills G."/>
            <person name="Bluhm B."/>
            <person name="Cannon C."/>
            <person name="Castanera R."/>
            <person name="Culley D."/>
            <person name="Daum C."/>
            <person name="Ezra D."/>
            <person name="Gonzalez J."/>
            <person name="Henrissat B."/>
            <person name="Kuo A."/>
            <person name="Liang C."/>
            <person name="Lipzen A."/>
            <person name="Lutzoni F."/>
            <person name="Magnuson J."/>
            <person name="Mondo S."/>
            <person name="Nolan M."/>
            <person name="Ohm R."/>
            <person name="Pangilinan J."/>
            <person name="Park H.-J."/>
            <person name="Ramirez L."/>
            <person name="Alfaro M."/>
            <person name="Sun H."/>
            <person name="Tritt A."/>
            <person name="Yoshinaga Y."/>
            <person name="Zwiers L.-H."/>
            <person name="Turgeon B."/>
            <person name="Goodwin S."/>
            <person name="Spatafora J."/>
            <person name="Crous P."/>
            <person name="Grigoriev I."/>
        </authorList>
    </citation>
    <scope>NUCLEOTIDE SEQUENCE</scope>
    <source>
        <strain evidence="3">CBS 627.86</strain>
    </source>
</reference>
<keyword evidence="4" id="KW-1185">Reference proteome</keyword>
<dbReference type="EMBL" id="ML977336">
    <property type="protein sequence ID" value="KAF2111041.1"/>
    <property type="molecule type" value="Genomic_DNA"/>
</dbReference>
<evidence type="ECO:0000313" key="4">
    <source>
        <dbReference type="Proteomes" id="UP000799770"/>
    </source>
</evidence>
<evidence type="ECO:0000256" key="2">
    <source>
        <dbReference type="ARBA" id="ARBA00023604"/>
    </source>
</evidence>
<gene>
    <name evidence="3" type="ORF">BDV96DRAFT_690861</name>
</gene>
<dbReference type="PANTHER" id="PTHR34598">
    <property type="entry name" value="BLL6449 PROTEIN"/>
    <property type="match status" value="1"/>
</dbReference>
<sequence>MLEVHSTLDFLIDDPLYRTERPYIFTPAGGVMVDSSHPTLNTVRLADVPVTLSDIRDAAGFTLGTAGFEKTDHTTRIDLKRVQDVDVRDQYREETAAVLKQYLKAEHVYYYNVKTRKNVVFDPEEKVDLLDRLAPELAALGIHDFLMTGSQIHEAGYRFRVVNTWRPLLPVIEDRPLAFCAFRSIDPADMVVADRIFPHETFELYFVKHNPSQRWHWLSKQRQSELILMLMDSQAGGARFCPHGSFVNPLAGPDSPPRESVETRSIVIGKCVQ</sequence>
<dbReference type="GO" id="GO:0016491">
    <property type="term" value="F:oxidoreductase activity"/>
    <property type="evidence" value="ECO:0007669"/>
    <property type="project" value="UniProtKB-KW"/>
</dbReference>
<keyword evidence="1" id="KW-0560">Oxidoreductase</keyword>
<organism evidence="3 4">
    <name type="scientific">Lophiotrema nucula</name>
    <dbReference type="NCBI Taxonomy" id="690887"/>
    <lineage>
        <taxon>Eukaryota</taxon>
        <taxon>Fungi</taxon>
        <taxon>Dikarya</taxon>
        <taxon>Ascomycota</taxon>
        <taxon>Pezizomycotina</taxon>
        <taxon>Dothideomycetes</taxon>
        <taxon>Pleosporomycetidae</taxon>
        <taxon>Pleosporales</taxon>
        <taxon>Lophiotremataceae</taxon>
        <taxon>Lophiotrema</taxon>
    </lineage>
</organism>
<name>A0A6A5YY39_9PLEO</name>
<dbReference type="OrthoDB" id="412788at2759"/>